<proteinExistence type="predicted"/>
<name>A0A7C3YZE7_9BACT</name>
<dbReference type="AlphaFoldDB" id="A0A7C3YZE7"/>
<evidence type="ECO:0000256" key="3">
    <source>
        <dbReference type="SAM" id="Phobius"/>
    </source>
</evidence>
<keyword evidence="3" id="KW-1133">Transmembrane helix</keyword>
<organism evidence="4">
    <name type="scientific">Desulfobacca acetoxidans</name>
    <dbReference type="NCBI Taxonomy" id="60893"/>
    <lineage>
        <taxon>Bacteria</taxon>
        <taxon>Pseudomonadati</taxon>
        <taxon>Thermodesulfobacteriota</taxon>
        <taxon>Desulfobaccia</taxon>
        <taxon>Desulfobaccales</taxon>
        <taxon>Desulfobaccaceae</taxon>
        <taxon>Desulfobacca</taxon>
    </lineage>
</organism>
<reference evidence="4" key="1">
    <citation type="journal article" date="2020" name="mSystems">
        <title>Genome- and Community-Level Interaction Insights into Carbon Utilization and Element Cycling Functions of Hydrothermarchaeota in Hydrothermal Sediment.</title>
        <authorList>
            <person name="Zhou Z."/>
            <person name="Liu Y."/>
            <person name="Xu W."/>
            <person name="Pan J."/>
            <person name="Luo Z.H."/>
            <person name="Li M."/>
        </authorList>
    </citation>
    <scope>NUCLEOTIDE SEQUENCE [LARGE SCALE GENOMIC DNA]</scope>
    <source>
        <strain evidence="4">SpSt-897</strain>
    </source>
</reference>
<dbReference type="EMBL" id="DTMF01000022">
    <property type="protein sequence ID" value="HGF32907.1"/>
    <property type="molecule type" value="Genomic_DNA"/>
</dbReference>
<dbReference type="SUPFAM" id="SSF90257">
    <property type="entry name" value="Myosin rod fragments"/>
    <property type="match status" value="1"/>
</dbReference>
<dbReference type="Gene3D" id="1.20.5.1700">
    <property type="match status" value="1"/>
</dbReference>
<evidence type="ECO:0000256" key="2">
    <source>
        <dbReference type="SAM" id="MobiDB-lite"/>
    </source>
</evidence>
<comment type="caution">
    <text evidence="4">The sequence shown here is derived from an EMBL/GenBank/DDBJ whole genome shotgun (WGS) entry which is preliminary data.</text>
</comment>
<evidence type="ECO:0000256" key="1">
    <source>
        <dbReference type="SAM" id="Coils"/>
    </source>
</evidence>
<evidence type="ECO:0000313" key="4">
    <source>
        <dbReference type="EMBL" id="HGF32907.1"/>
    </source>
</evidence>
<keyword evidence="3" id="KW-0472">Membrane</keyword>
<keyword evidence="1" id="KW-0175">Coiled coil</keyword>
<feature type="compositionally biased region" description="Low complexity" evidence="2">
    <location>
        <begin position="73"/>
        <end position="90"/>
    </location>
</feature>
<sequence length="237" mass="25434">MTLRSAHGTLAGVLIKPSPGSEIVVEQPPGCPDACLMDLRLTGNGPGGDALTISSRPPPEASAKQMADTPFKSAVESAAAPKGAASSSSPATRKSLRRWFSLALIIMGIAVLLAAALFYRQEGRDSEEEGAEEGAAGGSSKSPLRLKAQLEALTKEKAQLQAALEEKTSRINQLLAEKTTLESDLERIRAKSQETGNYLHELEKKLQQAEQETAGVQQEYMALYARSQQEKAVFKRK</sequence>
<accession>A0A7C3YZE7</accession>
<feature type="transmembrane region" description="Helical" evidence="3">
    <location>
        <begin position="99"/>
        <end position="119"/>
    </location>
</feature>
<protein>
    <submittedName>
        <fullName evidence="4">Uncharacterized protein</fullName>
    </submittedName>
</protein>
<keyword evidence="3" id="KW-0812">Transmembrane</keyword>
<feature type="coiled-coil region" evidence="1">
    <location>
        <begin position="146"/>
        <end position="226"/>
    </location>
</feature>
<feature type="region of interest" description="Disordered" evidence="2">
    <location>
        <begin position="46"/>
        <end position="90"/>
    </location>
</feature>
<gene>
    <name evidence="4" type="ORF">ENW96_00760</name>
</gene>